<proteinExistence type="predicted"/>
<dbReference type="EMBL" id="CACTIH010005686">
    <property type="protein sequence ID" value="CAA3000355.1"/>
    <property type="molecule type" value="Genomic_DNA"/>
</dbReference>
<accession>A0A8S0T5Y6</accession>
<protein>
    <recommendedName>
        <fullName evidence="3">Chlorophyll a-b binding protein, chloroplastic</fullName>
    </recommendedName>
</protein>
<evidence type="ECO:0000313" key="1">
    <source>
        <dbReference type="EMBL" id="CAA3000355.1"/>
    </source>
</evidence>
<name>A0A8S0T5Y6_OLEEU</name>
<reference evidence="1 2" key="1">
    <citation type="submission" date="2019-12" db="EMBL/GenBank/DDBJ databases">
        <authorList>
            <person name="Alioto T."/>
            <person name="Alioto T."/>
            <person name="Gomez Garrido J."/>
        </authorList>
    </citation>
    <scope>NUCLEOTIDE SEQUENCE [LARGE SCALE GENOMIC DNA]</scope>
</reference>
<keyword evidence="2" id="KW-1185">Reference proteome</keyword>
<dbReference type="Gramene" id="OE9A035236T1">
    <property type="protein sequence ID" value="OE9A035236C1"/>
    <property type="gene ID" value="OE9A035236"/>
</dbReference>
<dbReference type="AlphaFoldDB" id="A0A8S0T5Y6"/>
<sequence>MATQALLSSSSISSSAEVGRQILGGRPMQSSGKVSFVVKTATILPSSKEQIGPSRLHPSRVFTIWMAGATGVIAPEILGKAGPISSETALLWFKTGVIPSAGTYNY</sequence>
<dbReference type="Proteomes" id="UP000594638">
    <property type="component" value="Unassembled WGS sequence"/>
</dbReference>
<evidence type="ECO:0000313" key="2">
    <source>
        <dbReference type="Proteomes" id="UP000594638"/>
    </source>
</evidence>
<comment type="caution">
    <text evidence="1">The sequence shown here is derived from an EMBL/GenBank/DDBJ whole genome shotgun (WGS) entry which is preliminary data.</text>
</comment>
<gene>
    <name evidence="1" type="ORF">OLEA9_A035236</name>
</gene>
<evidence type="ECO:0008006" key="3">
    <source>
        <dbReference type="Google" id="ProtNLM"/>
    </source>
</evidence>
<organism evidence="1 2">
    <name type="scientific">Olea europaea subsp. europaea</name>
    <dbReference type="NCBI Taxonomy" id="158383"/>
    <lineage>
        <taxon>Eukaryota</taxon>
        <taxon>Viridiplantae</taxon>
        <taxon>Streptophyta</taxon>
        <taxon>Embryophyta</taxon>
        <taxon>Tracheophyta</taxon>
        <taxon>Spermatophyta</taxon>
        <taxon>Magnoliopsida</taxon>
        <taxon>eudicotyledons</taxon>
        <taxon>Gunneridae</taxon>
        <taxon>Pentapetalae</taxon>
        <taxon>asterids</taxon>
        <taxon>lamiids</taxon>
        <taxon>Lamiales</taxon>
        <taxon>Oleaceae</taxon>
        <taxon>Oleeae</taxon>
        <taxon>Olea</taxon>
    </lineage>
</organism>